<dbReference type="AlphaFoldDB" id="A0A9X2FCH8"/>
<gene>
    <name evidence="1" type="ORF">NF867_16045</name>
</gene>
<name>A0A9X2FCH8_9SPHI</name>
<sequence length="149" mass="16680">MKKLLFLLGAGILFVSCSKLEEGEPDPLTLPVQKKVKFNIYSSKDYSSPNNDGTTALIKLEVININRTTEVETKIWDSTINERQIKIYPLATAPIVVEKVFNNVIDKDQAIKYRYVVTIKYNNGATSSNTERSEVLDTGNIAKQLGIIL</sequence>
<keyword evidence="2" id="KW-1185">Reference proteome</keyword>
<dbReference type="Proteomes" id="UP001155182">
    <property type="component" value="Unassembled WGS sequence"/>
</dbReference>
<protein>
    <submittedName>
        <fullName evidence="1">Uncharacterized protein</fullName>
    </submittedName>
</protein>
<organism evidence="1 2">
    <name type="scientific">Solitalea agri</name>
    <dbReference type="NCBI Taxonomy" id="2953739"/>
    <lineage>
        <taxon>Bacteria</taxon>
        <taxon>Pseudomonadati</taxon>
        <taxon>Bacteroidota</taxon>
        <taxon>Sphingobacteriia</taxon>
        <taxon>Sphingobacteriales</taxon>
        <taxon>Sphingobacteriaceae</taxon>
        <taxon>Solitalea</taxon>
    </lineage>
</organism>
<dbReference type="PROSITE" id="PS51257">
    <property type="entry name" value="PROKAR_LIPOPROTEIN"/>
    <property type="match status" value="1"/>
</dbReference>
<dbReference type="EMBL" id="JAMWYS010000057">
    <property type="protein sequence ID" value="MCO4294373.1"/>
    <property type="molecule type" value="Genomic_DNA"/>
</dbReference>
<comment type="caution">
    <text evidence="1">The sequence shown here is derived from an EMBL/GenBank/DDBJ whole genome shotgun (WGS) entry which is preliminary data.</text>
</comment>
<evidence type="ECO:0000313" key="1">
    <source>
        <dbReference type="EMBL" id="MCO4294373.1"/>
    </source>
</evidence>
<dbReference type="RefSeq" id="WP_252589406.1">
    <property type="nucleotide sequence ID" value="NZ_JAMWYS010000057.1"/>
</dbReference>
<evidence type="ECO:0000313" key="2">
    <source>
        <dbReference type="Proteomes" id="UP001155182"/>
    </source>
</evidence>
<proteinExistence type="predicted"/>
<reference evidence="1" key="1">
    <citation type="submission" date="2022-06" db="EMBL/GenBank/DDBJ databases">
        <title>Solitalea sp. MAHUQ-68 isolated from rhizospheric soil.</title>
        <authorList>
            <person name="Huq M.A."/>
        </authorList>
    </citation>
    <scope>NUCLEOTIDE SEQUENCE</scope>
    <source>
        <strain evidence="1">MAHUQ-68</strain>
    </source>
</reference>
<accession>A0A9X2FCH8</accession>